<dbReference type="VEuPathDB" id="FungiDB:FUN_002350"/>
<evidence type="ECO:0000313" key="2">
    <source>
        <dbReference type="Proteomes" id="UP000234323"/>
    </source>
</evidence>
<dbReference type="VEuPathDB" id="FungiDB:FUN_002349"/>
<accession>A0A2I1GVV6</accession>
<sequence>MIQKFKSPLTNRYENAQNMINKLIELKDQESGWIIHTRLDPFDNRLMMKQLKVMNDNPPVCLFSDTDSALTNAIMSKLPRTYHFLCIDFSHTRKFTKKFSRNSLFLDDFFRRWTRLLEKYPQTQDTQRVEVMNRLIKEGISSTSLLCNLQEQIQKLLDNEARWSRYNAYLQSLPTNQIPSIIEPVFSKNDDQCNYNEGFIENQLEKIQLIDVIEIWKLYGLTKSYKYYVILLADGGHLCTCLTIINHGLKKKPINDTNNKNENVQILVPVVQKQRGHLPNKCIKSATEFNSYYVNTKNSAINPSDPNLYVSEIQNQQASSSSLRIPFNAIDINTDDQKYEKKVYICKICKQKGHNARTCSKQHQ</sequence>
<dbReference type="VEuPathDB" id="FungiDB:RhiirA1_504691"/>
<dbReference type="AlphaFoldDB" id="A0A2I1GVV6"/>
<evidence type="ECO:0000313" key="1">
    <source>
        <dbReference type="EMBL" id="PKY50771.1"/>
    </source>
</evidence>
<name>A0A2I1GVV6_9GLOM</name>
<organism evidence="1 2">
    <name type="scientific">Rhizophagus irregularis</name>
    <dbReference type="NCBI Taxonomy" id="588596"/>
    <lineage>
        <taxon>Eukaryota</taxon>
        <taxon>Fungi</taxon>
        <taxon>Fungi incertae sedis</taxon>
        <taxon>Mucoromycota</taxon>
        <taxon>Glomeromycotina</taxon>
        <taxon>Glomeromycetes</taxon>
        <taxon>Glomerales</taxon>
        <taxon>Glomeraceae</taxon>
        <taxon>Rhizophagus</taxon>
    </lineage>
</organism>
<proteinExistence type="predicted"/>
<keyword evidence="2" id="KW-1185">Reference proteome</keyword>
<gene>
    <name evidence="1" type="ORF">RhiirA4_467417</name>
</gene>
<dbReference type="Proteomes" id="UP000234323">
    <property type="component" value="Unassembled WGS sequence"/>
</dbReference>
<dbReference type="EMBL" id="LLXI01000918">
    <property type="protein sequence ID" value="PKY50771.1"/>
    <property type="molecule type" value="Genomic_DNA"/>
</dbReference>
<reference evidence="1 2" key="1">
    <citation type="submission" date="2015-10" db="EMBL/GenBank/DDBJ databases">
        <title>Genome analyses suggest a sexual origin of heterokaryosis in a supposedly ancient asexual fungus.</title>
        <authorList>
            <person name="Ropars J."/>
            <person name="Sedzielewska K."/>
            <person name="Noel J."/>
            <person name="Charron P."/>
            <person name="Farinelli L."/>
            <person name="Marton T."/>
            <person name="Kruger M."/>
            <person name="Pelin A."/>
            <person name="Brachmann A."/>
            <person name="Corradi N."/>
        </authorList>
    </citation>
    <scope>NUCLEOTIDE SEQUENCE [LARGE SCALE GENOMIC DNA]</scope>
    <source>
        <strain evidence="1 2">A4</strain>
    </source>
</reference>
<protein>
    <submittedName>
        <fullName evidence="1">Uncharacterized protein</fullName>
    </submittedName>
</protein>
<comment type="caution">
    <text evidence="1">The sequence shown here is derived from an EMBL/GenBank/DDBJ whole genome shotgun (WGS) entry which is preliminary data.</text>
</comment>